<keyword evidence="4" id="KW-1185">Reference proteome</keyword>
<name>A0A1G6YCP4_9RHOB</name>
<proteinExistence type="predicted"/>
<reference evidence="4" key="1">
    <citation type="submission" date="2016-10" db="EMBL/GenBank/DDBJ databases">
        <authorList>
            <person name="Varghese N."/>
            <person name="Submissions S."/>
        </authorList>
    </citation>
    <scope>NUCLEOTIDE SEQUENCE [LARGE SCALE GENOMIC DNA]</scope>
    <source>
        <strain evidence="4">CGMCC 1.9108</strain>
    </source>
</reference>
<accession>A0A1G6YCP4</accession>
<dbReference type="Pfam" id="PF01323">
    <property type="entry name" value="DSBA"/>
    <property type="match status" value="1"/>
</dbReference>
<dbReference type="SUPFAM" id="SSF52833">
    <property type="entry name" value="Thioredoxin-like"/>
    <property type="match status" value="1"/>
</dbReference>
<organism evidence="3 4">
    <name type="scientific">Ruegeria marina</name>
    <dbReference type="NCBI Taxonomy" id="639004"/>
    <lineage>
        <taxon>Bacteria</taxon>
        <taxon>Pseudomonadati</taxon>
        <taxon>Pseudomonadota</taxon>
        <taxon>Alphaproteobacteria</taxon>
        <taxon>Rhodobacterales</taxon>
        <taxon>Roseobacteraceae</taxon>
        <taxon>Ruegeria</taxon>
    </lineage>
</organism>
<evidence type="ECO:0000313" key="4">
    <source>
        <dbReference type="Proteomes" id="UP000199628"/>
    </source>
</evidence>
<keyword evidence="1" id="KW-0175">Coiled coil</keyword>
<evidence type="ECO:0000313" key="3">
    <source>
        <dbReference type="EMBL" id="SDD88102.1"/>
    </source>
</evidence>
<dbReference type="STRING" id="639004.SAMN04488239_111106"/>
<protein>
    <submittedName>
        <fullName evidence="3">DSBA-like thioredoxin domain-containing protein</fullName>
    </submittedName>
</protein>
<dbReference type="Gene3D" id="3.40.30.10">
    <property type="entry name" value="Glutaredoxin"/>
    <property type="match status" value="1"/>
</dbReference>
<gene>
    <name evidence="3" type="ORF">SAMN04488239_111106</name>
</gene>
<feature type="coiled-coil region" evidence="1">
    <location>
        <begin position="16"/>
        <end position="43"/>
    </location>
</feature>
<dbReference type="GO" id="GO:0016491">
    <property type="term" value="F:oxidoreductase activity"/>
    <property type="evidence" value="ECO:0007669"/>
    <property type="project" value="InterPro"/>
</dbReference>
<feature type="domain" description="DSBA-like thioredoxin" evidence="2">
    <location>
        <begin position="8"/>
        <end position="75"/>
    </location>
</feature>
<dbReference type="EMBL" id="FMZV01000011">
    <property type="protein sequence ID" value="SDD88102.1"/>
    <property type="molecule type" value="Genomic_DNA"/>
</dbReference>
<dbReference type="Proteomes" id="UP000199628">
    <property type="component" value="Unassembled WGS sequence"/>
</dbReference>
<dbReference type="AlphaFoldDB" id="A0A1G6YCP4"/>
<dbReference type="InterPro" id="IPR001853">
    <property type="entry name" value="DSBA-like_thioredoxin_dom"/>
</dbReference>
<evidence type="ECO:0000259" key="2">
    <source>
        <dbReference type="Pfam" id="PF01323"/>
    </source>
</evidence>
<sequence>MGMNYRAEEATVTRIVEVAGLDLEQLRRDMKELQIETLIETSERFSQALGFNGTPSFVTGDAHVPDFVDVEDLRALVANVRDENE</sequence>
<dbReference type="InterPro" id="IPR036249">
    <property type="entry name" value="Thioredoxin-like_sf"/>
</dbReference>
<evidence type="ECO:0000256" key="1">
    <source>
        <dbReference type="SAM" id="Coils"/>
    </source>
</evidence>